<dbReference type="Pfam" id="PF00254">
    <property type="entry name" value="FKBP_C"/>
    <property type="match status" value="1"/>
</dbReference>
<organism evidence="9 10">
    <name type="scientific">candidate division CSSED10-310 bacterium</name>
    <dbReference type="NCBI Taxonomy" id="2855610"/>
    <lineage>
        <taxon>Bacteria</taxon>
        <taxon>Bacteria division CSSED10-310</taxon>
    </lineage>
</organism>
<protein>
    <recommendedName>
        <fullName evidence="6">Peptidyl-prolyl cis-trans isomerase</fullName>
        <ecNumber evidence="6">5.2.1.8</ecNumber>
    </recommendedName>
</protein>
<feature type="domain" description="PPIase FKBP-type" evidence="8">
    <location>
        <begin position="67"/>
        <end position="155"/>
    </location>
</feature>
<keyword evidence="7" id="KW-0732">Signal</keyword>
<dbReference type="SUPFAM" id="SSF54534">
    <property type="entry name" value="FKBP-like"/>
    <property type="match status" value="1"/>
</dbReference>
<comment type="caution">
    <text evidence="9">The sequence shown here is derived from an EMBL/GenBank/DDBJ whole genome shotgun (WGS) entry which is preliminary data.</text>
</comment>
<feature type="chain" id="PRO_5046791066" description="Peptidyl-prolyl cis-trans isomerase" evidence="7">
    <location>
        <begin position="23"/>
        <end position="157"/>
    </location>
</feature>
<evidence type="ECO:0000256" key="3">
    <source>
        <dbReference type="ARBA" id="ARBA00023110"/>
    </source>
</evidence>
<keyword evidence="4 5" id="KW-0413">Isomerase</keyword>
<evidence type="ECO:0000256" key="7">
    <source>
        <dbReference type="SAM" id="SignalP"/>
    </source>
</evidence>
<reference evidence="9 10" key="1">
    <citation type="submission" date="2024-09" db="EMBL/GenBank/DDBJ databases">
        <title>Laminarin stimulates single cell rates of sulfate reduction while oxygen inhibits transcriptomic activity in coastal marine sediment.</title>
        <authorList>
            <person name="Lindsay M."/>
            <person name="Orcutt B."/>
            <person name="Emerson D."/>
            <person name="Stepanauskas R."/>
            <person name="D'Angelo T."/>
        </authorList>
    </citation>
    <scope>NUCLEOTIDE SEQUENCE [LARGE SCALE GENOMIC DNA]</scope>
    <source>
        <strain evidence="9">SAG AM-311-K15</strain>
    </source>
</reference>
<comment type="similarity">
    <text evidence="2 6">Belongs to the FKBP-type PPIase family.</text>
</comment>
<dbReference type="PROSITE" id="PS51257">
    <property type="entry name" value="PROKAR_LIPOPROTEIN"/>
    <property type="match status" value="1"/>
</dbReference>
<keyword evidence="10" id="KW-1185">Reference proteome</keyword>
<dbReference type="PANTHER" id="PTHR43811:SF19">
    <property type="entry name" value="39 KDA FK506-BINDING NUCLEAR PROTEIN"/>
    <property type="match status" value="1"/>
</dbReference>
<evidence type="ECO:0000313" key="9">
    <source>
        <dbReference type="EMBL" id="MFC1851934.1"/>
    </source>
</evidence>
<dbReference type="EMBL" id="JBHPBY010000243">
    <property type="protein sequence ID" value="MFC1851934.1"/>
    <property type="molecule type" value="Genomic_DNA"/>
</dbReference>
<dbReference type="PROSITE" id="PS50059">
    <property type="entry name" value="FKBP_PPIASE"/>
    <property type="match status" value="1"/>
</dbReference>
<evidence type="ECO:0000313" key="10">
    <source>
        <dbReference type="Proteomes" id="UP001594351"/>
    </source>
</evidence>
<proteinExistence type="inferred from homology"/>
<gene>
    <name evidence="9" type="ORF">ACFL27_17210</name>
</gene>
<dbReference type="Gene3D" id="3.10.50.40">
    <property type="match status" value="1"/>
</dbReference>
<accession>A0ABV6Z0F4</accession>
<evidence type="ECO:0000256" key="1">
    <source>
        <dbReference type="ARBA" id="ARBA00000971"/>
    </source>
</evidence>
<comment type="catalytic activity">
    <reaction evidence="1 5 6">
        <text>[protein]-peptidylproline (omega=180) = [protein]-peptidylproline (omega=0)</text>
        <dbReference type="Rhea" id="RHEA:16237"/>
        <dbReference type="Rhea" id="RHEA-COMP:10747"/>
        <dbReference type="Rhea" id="RHEA-COMP:10748"/>
        <dbReference type="ChEBI" id="CHEBI:83833"/>
        <dbReference type="ChEBI" id="CHEBI:83834"/>
        <dbReference type="EC" id="5.2.1.8"/>
    </reaction>
</comment>
<evidence type="ECO:0000256" key="4">
    <source>
        <dbReference type="ARBA" id="ARBA00023235"/>
    </source>
</evidence>
<evidence type="ECO:0000259" key="8">
    <source>
        <dbReference type="PROSITE" id="PS50059"/>
    </source>
</evidence>
<keyword evidence="3 5" id="KW-0697">Rotamase</keyword>
<evidence type="ECO:0000256" key="2">
    <source>
        <dbReference type="ARBA" id="ARBA00006577"/>
    </source>
</evidence>
<dbReference type="PANTHER" id="PTHR43811">
    <property type="entry name" value="FKBP-TYPE PEPTIDYL-PROLYL CIS-TRANS ISOMERASE FKPA"/>
    <property type="match status" value="1"/>
</dbReference>
<dbReference type="EC" id="5.2.1.8" evidence="6"/>
<dbReference type="InterPro" id="IPR001179">
    <property type="entry name" value="PPIase_FKBP_dom"/>
</dbReference>
<dbReference type="Proteomes" id="UP001594351">
    <property type="component" value="Unassembled WGS sequence"/>
</dbReference>
<sequence length="157" mass="17557">MLNKLLCMMFLLSLLLIFGCTRQPSKPEPPQQSTPKKVYIKHEEQTLPSGLKILDFETGQGREAQAGNTVVVHYSGWLRDGTKFDSSYARHEPFEFKLGQGQVIQGWELGVIGMKKGGKRKLTVPPDLAYGEEGFPGLIPPQATLTFEIELLQIKIN</sequence>
<dbReference type="InterPro" id="IPR046357">
    <property type="entry name" value="PPIase_dom_sf"/>
</dbReference>
<dbReference type="GO" id="GO:0003755">
    <property type="term" value="F:peptidyl-prolyl cis-trans isomerase activity"/>
    <property type="evidence" value="ECO:0007669"/>
    <property type="project" value="UniProtKB-EC"/>
</dbReference>
<evidence type="ECO:0000256" key="6">
    <source>
        <dbReference type="RuleBase" id="RU003915"/>
    </source>
</evidence>
<feature type="signal peptide" evidence="7">
    <location>
        <begin position="1"/>
        <end position="22"/>
    </location>
</feature>
<name>A0ABV6Z0F4_UNCC1</name>
<evidence type="ECO:0000256" key="5">
    <source>
        <dbReference type="PROSITE-ProRule" id="PRU00277"/>
    </source>
</evidence>